<gene>
    <name evidence="1" type="ORF">CEXT_531</name>
</gene>
<organism evidence="1 2">
    <name type="scientific">Caerostris extrusa</name>
    <name type="common">Bark spider</name>
    <name type="synonym">Caerostris bankana</name>
    <dbReference type="NCBI Taxonomy" id="172846"/>
    <lineage>
        <taxon>Eukaryota</taxon>
        <taxon>Metazoa</taxon>
        <taxon>Ecdysozoa</taxon>
        <taxon>Arthropoda</taxon>
        <taxon>Chelicerata</taxon>
        <taxon>Arachnida</taxon>
        <taxon>Araneae</taxon>
        <taxon>Araneomorphae</taxon>
        <taxon>Entelegynae</taxon>
        <taxon>Araneoidea</taxon>
        <taxon>Araneidae</taxon>
        <taxon>Caerostris</taxon>
    </lineage>
</organism>
<proteinExistence type="predicted"/>
<reference evidence="1 2" key="1">
    <citation type="submission" date="2021-06" db="EMBL/GenBank/DDBJ databases">
        <title>Caerostris extrusa draft genome.</title>
        <authorList>
            <person name="Kono N."/>
            <person name="Arakawa K."/>
        </authorList>
    </citation>
    <scope>NUCLEOTIDE SEQUENCE [LARGE SCALE GENOMIC DNA]</scope>
</reference>
<accession>A0AAV4S5X8</accession>
<evidence type="ECO:0000313" key="1">
    <source>
        <dbReference type="EMBL" id="GIY29404.1"/>
    </source>
</evidence>
<dbReference type="EMBL" id="BPLR01009068">
    <property type="protein sequence ID" value="GIY29404.1"/>
    <property type="molecule type" value="Genomic_DNA"/>
</dbReference>
<sequence>MTETIRVFNGFDNFQIEEYLNGTDVLHSMVLLQINKTVANRTGESLTIWVDEHNNNVFKRRNCPVPFPSVIFGSVKLIPREERLNETREKPQSAFPSKSVFQRVPQSLKHPCFATAEELRKQHSKKRKFTFLSTFLWANGFAPPFLHSGRSQDHPLYPRSGVNDYLNGCWTLFILELIRKIKTKPTSIKIYYIFPNTTIVEIINWL</sequence>
<keyword evidence="2" id="KW-1185">Reference proteome</keyword>
<dbReference type="Proteomes" id="UP001054945">
    <property type="component" value="Unassembled WGS sequence"/>
</dbReference>
<dbReference type="AlphaFoldDB" id="A0AAV4S5X8"/>
<name>A0AAV4S5X8_CAEEX</name>
<evidence type="ECO:0000313" key="2">
    <source>
        <dbReference type="Proteomes" id="UP001054945"/>
    </source>
</evidence>
<comment type="caution">
    <text evidence="1">The sequence shown here is derived from an EMBL/GenBank/DDBJ whole genome shotgun (WGS) entry which is preliminary data.</text>
</comment>
<protein>
    <submittedName>
        <fullName evidence="1">Uncharacterized protein</fullName>
    </submittedName>
</protein>